<evidence type="ECO:0000259" key="4">
    <source>
        <dbReference type="SMART" id="SM00062"/>
    </source>
</evidence>
<evidence type="ECO:0000313" key="6">
    <source>
        <dbReference type="Proteomes" id="UP000011724"/>
    </source>
</evidence>
<keyword evidence="6" id="KW-1185">Reference proteome</keyword>
<keyword evidence="1 3" id="KW-0732">Signal</keyword>
<dbReference type="PANTHER" id="PTHR35936:SF32">
    <property type="entry name" value="MEMBRANE-BOUND LYTIC MUREIN TRANSGLYCOSYLASE F"/>
    <property type="match status" value="1"/>
</dbReference>
<keyword evidence="2" id="KW-1133">Transmembrane helix</keyword>
<dbReference type="OrthoDB" id="5436917at2"/>
<dbReference type="STRING" id="1322246.BN4_11748"/>
<dbReference type="AlphaFoldDB" id="M1WW79"/>
<accession>M1WW79</accession>
<dbReference type="BioCyc" id="DPIE1322246:BN4_RS08770-MONOMER"/>
<sequence length="296" mass="33657">MKLKLIMPRFLLFCMLLQLLPAMGRAAPTPLEEYREHGVTIVSSPEFQPIYFRNNEGKPVGLLVDYWKKWSEKTGIPVRFKAAPWKETMEMVIKGQADIHAGLVNMPERRALLDFSDPIMPVTTMLIVKGEDSHISKKRIYAGGTVGVISKSHPVTFFRNIYPSVKLHIFDNHKQLMDALAEDRLDAIVMDYPSFRFQNAKRETPIQAGISDILTTVLLHAGVGKGNETLLWIINDGFSKIKDSERERLKSRWFITEVHGHDWPTILAWASAIACAMGIALFFLFQIKPGHTLQKK</sequence>
<dbReference type="Pfam" id="PF00497">
    <property type="entry name" value="SBP_bac_3"/>
    <property type="match status" value="1"/>
</dbReference>
<dbReference type="eggNOG" id="COG0834">
    <property type="taxonomic scope" value="Bacteria"/>
</dbReference>
<feature type="chain" id="PRO_5004019784" description="Solute-binding protein family 3/N-terminal domain-containing protein" evidence="3">
    <location>
        <begin position="27"/>
        <end position="296"/>
    </location>
</feature>
<evidence type="ECO:0000256" key="2">
    <source>
        <dbReference type="SAM" id="Phobius"/>
    </source>
</evidence>
<keyword evidence="2" id="KW-0812">Transmembrane</keyword>
<reference evidence="5 6" key="1">
    <citation type="journal article" date="2013" name="PLoS ONE">
        <title>The first genomic and proteomic characterization of a deep-sea sulfate reducer: insights into the piezophilic lifestyle of Desulfovibrio piezophilus.</title>
        <authorList>
            <person name="Pradel N."/>
            <person name="Ji B."/>
            <person name="Gimenez G."/>
            <person name="Talla E."/>
            <person name="Lenoble P."/>
            <person name="Garel M."/>
            <person name="Tamburini C."/>
            <person name="Fourquet P."/>
            <person name="Lebrun R."/>
            <person name="Bertin P."/>
            <person name="Denis Y."/>
            <person name="Pophillat M."/>
            <person name="Barbe V."/>
            <person name="Ollivier B."/>
            <person name="Dolla A."/>
        </authorList>
    </citation>
    <scope>NUCLEOTIDE SEQUENCE [LARGE SCALE GENOMIC DNA]</scope>
    <source>
        <strain evidence="6">DSM 10523 / SB164P1</strain>
    </source>
</reference>
<feature type="domain" description="Solute-binding protein family 3/N-terminal" evidence="4">
    <location>
        <begin position="38"/>
        <end position="257"/>
    </location>
</feature>
<organism evidence="5 6">
    <name type="scientific">Pseudodesulfovibrio piezophilus (strain DSM 21447 / JCM 15486 / C1TLV30)</name>
    <name type="common">Desulfovibrio piezophilus</name>
    <dbReference type="NCBI Taxonomy" id="1322246"/>
    <lineage>
        <taxon>Bacteria</taxon>
        <taxon>Pseudomonadati</taxon>
        <taxon>Thermodesulfobacteriota</taxon>
        <taxon>Desulfovibrionia</taxon>
        <taxon>Desulfovibrionales</taxon>
        <taxon>Desulfovibrionaceae</taxon>
    </lineage>
</organism>
<feature type="transmembrane region" description="Helical" evidence="2">
    <location>
        <begin position="266"/>
        <end position="287"/>
    </location>
</feature>
<evidence type="ECO:0000256" key="1">
    <source>
        <dbReference type="ARBA" id="ARBA00022729"/>
    </source>
</evidence>
<dbReference type="SUPFAM" id="SSF53850">
    <property type="entry name" value="Periplasmic binding protein-like II"/>
    <property type="match status" value="1"/>
</dbReference>
<dbReference type="PANTHER" id="PTHR35936">
    <property type="entry name" value="MEMBRANE-BOUND LYTIC MUREIN TRANSGLYCOSYLASE F"/>
    <property type="match status" value="1"/>
</dbReference>
<dbReference type="EMBL" id="FO203427">
    <property type="protein sequence ID" value="CCH48983.1"/>
    <property type="molecule type" value="Genomic_DNA"/>
</dbReference>
<evidence type="ECO:0000313" key="5">
    <source>
        <dbReference type="EMBL" id="CCH48983.1"/>
    </source>
</evidence>
<evidence type="ECO:0000256" key="3">
    <source>
        <dbReference type="SAM" id="SignalP"/>
    </source>
</evidence>
<dbReference type="KEGG" id="dpi:BN4_11748"/>
<dbReference type="SMART" id="SM00062">
    <property type="entry name" value="PBPb"/>
    <property type="match status" value="1"/>
</dbReference>
<keyword evidence="2" id="KW-0472">Membrane</keyword>
<gene>
    <name evidence="5" type="ordered locus">BN4_11748</name>
</gene>
<feature type="signal peptide" evidence="3">
    <location>
        <begin position="1"/>
        <end position="26"/>
    </location>
</feature>
<dbReference type="PATRIC" id="fig|879567.3.peg.1836"/>
<dbReference type="HOGENOM" id="CLU_084713_0_0_7"/>
<reference evidence="6" key="2">
    <citation type="journal article" date="2013" name="Stand. Genomic Sci.">
        <title>Complete genome sequence of Desulfocapsa sulfexigens, a marine deltaproteobacterium specialized in disproportionating inorganic sulfur compounds.</title>
        <authorList>
            <person name="Finster K.W."/>
            <person name="Kjeldsen K.U."/>
            <person name="Kube M."/>
            <person name="Reinhardt R."/>
            <person name="Mussmann M."/>
            <person name="Amann R."/>
            <person name="Schreiber L."/>
        </authorList>
    </citation>
    <scope>NUCLEOTIDE SEQUENCE [LARGE SCALE GENOMIC DNA]</scope>
    <source>
        <strain evidence="6">DSM 10523 / SB164P1</strain>
    </source>
</reference>
<dbReference type="InterPro" id="IPR001638">
    <property type="entry name" value="Solute-binding_3/MltF_N"/>
</dbReference>
<dbReference type="Proteomes" id="UP000011724">
    <property type="component" value="Chromosome"/>
</dbReference>
<dbReference type="Gene3D" id="3.40.190.10">
    <property type="entry name" value="Periplasmic binding protein-like II"/>
    <property type="match status" value="2"/>
</dbReference>
<protein>
    <recommendedName>
        <fullName evidence="4">Solute-binding protein family 3/N-terminal domain-containing protein</fullName>
    </recommendedName>
</protein>
<dbReference type="RefSeq" id="WP_015415027.1">
    <property type="nucleotide sequence ID" value="NC_020409.1"/>
</dbReference>
<name>M1WW79_PSEP2</name>
<proteinExistence type="predicted"/>